<accession>A0ABS9Q0I6</accession>
<dbReference type="InterPro" id="IPR036390">
    <property type="entry name" value="WH_DNA-bd_sf"/>
</dbReference>
<feature type="domain" description="HTH marR-type" evidence="1">
    <location>
        <begin position="1"/>
        <end position="147"/>
    </location>
</feature>
<dbReference type="Gene3D" id="1.10.10.10">
    <property type="entry name" value="Winged helix-like DNA-binding domain superfamily/Winged helix DNA-binding domain"/>
    <property type="match status" value="1"/>
</dbReference>
<keyword evidence="3" id="KW-1185">Reference proteome</keyword>
<gene>
    <name evidence="2" type="ORF">MHL29_05745</name>
</gene>
<dbReference type="PANTHER" id="PTHR33164">
    <property type="entry name" value="TRANSCRIPTIONAL REGULATOR, MARR FAMILY"/>
    <property type="match status" value="1"/>
</dbReference>
<dbReference type="InterPro" id="IPR036388">
    <property type="entry name" value="WH-like_DNA-bd_sf"/>
</dbReference>
<proteinExistence type="predicted"/>
<dbReference type="Proteomes" id="UP001521931">
    <property type="component" value="Unassembled WGS sequence"/>
</dbReference>
<organism evidence="2 3">
    <name type="scientific">Arsenicicoccus bolidensis</name>
    <dbReference type="NCBI Taxonomy" id="229480"/>
    <lineage>
        <taxon>Bacteria</taxon>
        <taxon>Bacillati</taxon>
        <taxon>Actinomycetota</taxon>
        <taxon>Actinomycetes</taxon>
        <taxon>Micrococcales</taxon>
        <taxon>Intrasporangiaceae</taxon>
        <taxon>Arsenicicoccus</taxon>
    </lineage>
</organism>
<dbReference type="SUPFAM" id="SSF46785">
    <property type="entry name" value="Winged helix' DNA-binding domain"/>
    <property type="match status" value="1"/>
</dbReference>
<evidence type="ECO:0000313" key="2">
    <source>
        <dbReference type="EMBL" id="MCG7321398.1"/>
    </source>
</evidence>
<dbReference type="InterPro" id="IPR039422">
    <property type="entry name" value="MarR/SlyA-like"/>
</dbReference>
<dbReference type="EMBL" id="JAKRCV010000012">
    <property type="protein sequence ID" value="MCG7321398.1"/>
    <property type="molecule type" value="Genomic_DNA"/>
</dbReference>
<reference evidence="2 3" key="1">
    <citation type="submission" date="2022-02" db="EMBL/GenBank/DDBJ databases">
        <title>Uncovering new skin microbiome diversity through culturing and metagenomics.</title>
        <authorList>
            <person name="Conlan S."/>
            <person name="Deming C."/>
            <person name="Nisc Comparative Sequencing Program N."/>
            <person name="Segre J.A."/>
        </authorList>
    </citation>
    <scope>NUCLEOTIDE SEQUENCE [LARGE SCALE GENOMIC DNA]</scope>
    <source>
        <strain evidence="2 3">ACRQZ</strain>
    </source>
</reference>
<dbReference type="RefSeq" id="WP_019286457.1">
    <property type="nucleotide sequence ID" value="NZ_DAMCTM010000022.1"/>
</dbReference>
<evidence type="ECO:0000313" key="3">
    <source>
        <dbReference type="Proteomes" id="UP001521931"/>
    </source>
</evidence>
<evidence type="ECO:0000259" key="1">
    <source>
        <dbReference type="PROSITE" id="PS50995"/>
    </source>
</evidence>
<comment type="caution">
    <text evidence="2">The sequence shown here is derived from an EMBL/GenBank/DDBJ whole genome shotgun (WGS) entry which is preliminary data.</text>
</comment>
<protein>
    <submittedName>
        <fullName evidence="2">MarR family transcriptional regulator</fullName>
    </submittedName>
</protein>
<dbReference type="SMART" id="SM00347">
    <property type="entry name" value="HTH_MARR"/>
    <property type="match status" value="1"/>
</dbReference>
<sequence length="165" mass="18631">MTDDVRWLSPTEQVSWRAYLRGQRLLEVALDRDLQTHGVSLSEYEILSMLSEQPGRRERMSELAALVVQSRSRLTHTANRLERRGWVQRHPVPGDGRGVELVLTDAGVEAVVEMAPVHVESVRRHWLDALSPELVQALGDAMTRVRDDNGTSQQQRAEVARVCGD</sequence>
<dbReference type="PANTHER" id="PTHR33164:SF99">
    <property type="entry name" value="MARR FAMILY REGULATORY PROTEIN"/>
    <property type="match status" value="1"/>
</dbReference>
<name>A0ABS9Q0I6_9MICO</name>
<dbReference type="InterPro" id="IPR000835">
    <property type="entry name" value="HTH_MarR-typ"/>
</dbReference>
<dbReference type="PROSITE" id="PS50995">
    <property type="entry name" value="HTH_MARR_2"/>
    <property type="match status" value="1"/>
</dbReference>
<dbReference type="Pfam" id="PF12802">
    <property type="entry name" value="MarR_2"/>
    <property type="match status" value="1"/>
</dbReference>